<keyword evidence="4 6" id="KW-1133">Transmembrane helix</keyword>
<evidence type="ECO:0000256" key="7">
    <source>
        <dbReference type="SAM" id="SignalP"/>
    </source>
</evidence>
<evidence type="ECO:0000256" key="6">
    <source>
        <dbReference type="SAM" id="Phobius"/>
    </source>
</evidence>
<dbReference type="EMBL" id="CAMXCT010002273">
    <property type="protein sequence ID" value="CAI3996980.1"/>
    <property type="molecule type" value="Genomic_DNA"/>
</dbReference>
<feature type="transmembrane region" description="Helical" evidence="6">
    <location>
        <begin position="84"/>
        <end position="104"/>
    </location>
</feature>
<feature type="signal peptide" evidence="7">
    <location>
        <begin position="1"/>
        <end position="24"/>
    </location>
</feature>
<organism evidence="9">
    <name type="scientific">Cladocopium goreaui</name>
    <dbReference type="NCBI Taxonomy" id="2562237"/>
    <lineage>
        <taxon>Eukaryota</taxon>
        <taxon>Sar</taxon>
        <taxon>Alveolata</taxon>
        <taxon>Dinophyceae</taxon>
        <taxon>Suessiales</taxon>
        <taxon>Symbiodiniaceae</taxon>
        <taxon>Cladocopium</taxon>
    </lineage>
</organism>
<sequence>MAAVQRAVAYGCLALCFSLACVQAPPAISLNSAFAQALPPRRAHSVAVAGGPARRCRTRRRTSTVAETDVAKPTNRTPLWTLKVTQMLLFAANVCLIRFITVYYHDLGLSRKLMGILLVLMPTMSFLGGLFWSVIVDRTGSYRGVLTTTSLLGVTTIFGYLLPQAATSLPLLVLITLLHGFFTAPAGPIVDGLCLKVLSEQKVSKEAYGDQRLWSAVGWGAMALVAGKLVDIYGTKCIFFCYAILVGLNVLVIQLFIHDSDDHGPVTKRPQVSLRQWLQTLLKFEPMWMLTNLLIYGVLVALIENFLNVFIVQDFDHAPKVILGAATAVMCAFEIPVFKYISKLWTERGYSLVAVLGFSELVMALRCFLYGIIPRNQPWLVLLVEPLHGFTFAAAWCATVTYASRLALPGTEAKMQALINGLNFNVAFALGSFAWGCASQNPPAGLGFTRCFFLDAALTAGWLAIWASGFAAARYISARRRTRR</sequence>
<evidence type="ECO:0000313" key="12">
    <source>
        <dbReference type="Proteomes" id="UP001152797"/>
    </source>
</evidence>
<proteinExistence type="inferred from homology"/>
<keyword evidence="5 6" id="KW-0472">Membrane</keyword>
<evidence type="ECO:0000313" key="9">
    <source>
        <dbReference type="EMBL" id="CAI3996980.1"/>
    </source>
</evidence>
<keyword evidence="11" id="KW-0675">Receptor</keyword>
<protein>
    <submittedName>
        <fullName evidence="11">Major facilitator superfamily domain-containing protein 6 (Macrophage MHC class I receptor 2)</fullName>
    </submittedName>
</protein>
<evidence type="ECO:0000256" key="1">
    <source>
        <dbReference type="ARBA" id="ARBA00004141"/>
    </source>
</evidence>
<feature type="transmembrane region" description="Helical" evidence="6">
    <location>
        <begin position="456"/>
        <end position="476"/>
    </location>
</feature>
<dbReference type="Proteomes" id="UP001152797">
    <property type="component" value="Unassembled WGS sequence"/>
</dbReference>
<feature type="transmembrane region" description="Helical" evidence="6">
    <location>
        <begin position="415"/>
        <end position="436"/>
    </location>
</feature>
<feature type="transmembrane region" description="Helical" evidence="6">
    <location>
        <begin position="237"/>
        <end position="257"/>
    </location>
</feature>
<dbReference type="GO" id="GO:0016020">
    <property type="term" value="C:membrane"/>
    <property type="evidence" value="ECO:0007669"/>
    <property type="project" value="UniProtKB-SubCell"/>
</dbReference>
<dbReference type="InterPro" id="IPR024989">
    <property type="entry name" value="MFS_assoc_dom"/>
</dbReference>
<feature type="transmembrane region" description="Helical" evidence="6">
    <location>
        <begin position="169"/>
        <end position="190"/>
    </location>
</feature>
<evidence type="ECO:0000256" key="4">
    <source>
        <dbReference type="ARBA" id="ARBA00022989"/>
    </source>
</evidence>
<dbReference type="PROSITE" id="PS51257">
    <property type="entry name" value="PROKAR_LIPOPROTEIN"/>
    <property type="match status" value="1"/>
</dbReference>
<keyword evidence="3 6" id="KW-0812">Transmembrane</keyword>
<feature type="domain" description="Major facilitator superfamily associated" evidence="8">
    <location>
        <begin position="79"/>
        <end position="438"/>
    </location>
</feature>
<feature type="transmembrane region" description="Helical" evidence="6">
    <location>
        <begin position="116"/>
        <end position="135"/>
    </location>
</feature>
<dbReference type="Gene3D" id="1.20.1250.20">
    <property type="entry name" value="MFS general substrate transporter like domains"/>
    <property type="match status" value="2"/>
</dbReference>
<reference evidence="10" key="2">
    <citation type="submission" date="2024-04" db="EMBL/GenBank/DDBJ databases">
        <authorList>
            <person name="Chen Y."/>
            <person name="Shah S."/>
            <person name="Dougan E. K."/>
            <person name="Thang M."/>
            <person name="Chan C."/>
        </authorList>
    </citation>
    <scope>NUCLEOTIDE SEQUENCE [LARGE SCALE GENOMIC DNA]</scope>
</reference>
<evidence type="ECO:0000259" key="8">
    <source>
        <dbReference type="Pfam" id="PF12832"/>
    </source>
</evidence>
<evidence type="ECO:0000256" key="3">
    <source>
        <dbReference type="ARBA" id="ARBA00022692"/>
    </source>
</evidence>
<comment type="caution">
    <text evidence="9">The sequence shown here is derived from an EMBL/GenBank/DDBJ whole genome shotgun (WGS) entry which is preliminary data.</text>
</comment>
<comment type="similarity">
    <text evidence="2">Belongs to the major facilitator superfamily. MFSD6 family.</text>
</comment>
<feature type="chain" id="PRO_5043272765" evidence="7">
    <location>
        <begin position="25"/>
        <end position="484"/>
    </location>
</feature>
<feature type="transmembrane region" description="Helical" evidence="6">
    <location>
        <begin position="141"/>
        <end position="162"/>
    </location>
</feature>
<gene>
    <name evidence="9" type="ORF">C1SCF055_LOCUS23410</name>
</gene>
<evidence type="ECO:0000256" key="2">
    <source>
        <dbReference type="ARBA" id="ARBA00005241"/>
    </source>
</evidence>
<reference evidence="9" key="1">
    <citation type="submission" date="2022-10" db="EMBL/GenBank/DDBJ databases">
        <authorList>
            <person name="Chen Y."/>
            <person name="Dougan E. K."/>
            <person name="Chan C."/>
            <person name="Rhodes N."/>
            <person name="Thang M."/>
        </authorList>
    </citation>
    <scope>NUCLEOTIDE SEQUENCE</scope>
</reference>
<feature type="transmembrane region" description="Helical" evidence="6">
    <location>
        <begin position="293"/>
        <end position="312"/>
    </location>
</feature>
<evidence type="ECO:0000313" key="11">
    <source>
        <dbReference type="EMBL" id="CAL4784292.1"/>
    </source>
</evidence>
<evidence type="ECO:0000256" key="5">
    <source>
        <dbReference type="ARBA" id="ARBA00023136"/>
    </source>
</evidence>
<dbReference type="InterPro" id="IPR051717">
    <property type="entry name" value="MFS_MFSD6"/>
</dbReference>
<dbReference type="EMBL" id="CAMXCT020002273">
    <property type="protein sequence ID" value="CAL1150355.1"/>
    <property type="molecule type" value="Genomic_DNA"/>
</dbReference>
<keyword evidence="7" id="KW-0732">Signal</keyword>
<name>A0A9P1G408_9DINO</name>
<dbReference type="OrthoDB" id="416559at2759"/>
<dbReference type="AlphaFoldDB" id="A0A9P1G408"/>
<accession>A0A9P1G408</accession>
<keyword evidence="12" id="KW-1185">Reference proteome</keyword>
<feature type="transmembrane region" description="Helical" evidence="6">
    <location>
        <begin position="349"/>
        <end position="373"/>
    </location>
</feature>
<dbReference type="SUPFAM" id="SSF103473">
    <property type="entry name" value="MFS general substrate transporter"/>
    <property type="match status" value="1"/>
</dbReference>
<feature type="transmembrane region" description="Helical" evidence="6">
    <location>
        <begin position="213"/>
        <end position="230"/>
    </location>
</feature>
<feature type="transmembrane region" description="Helical" evidence="6">
    <location>
        <begin position="379"/>
        <end position="403"/>
    </location>
</feature>
<dbReference type="EMBL" id="CAMXCT030002273">
    <property type="protein sequence ID" value="CAL4784292.1"/>
    <property type="molecule type" value="Genomic_DNA"/>
</dbReference>
<dbReference type="PANTHER" id="PTHR16172:SF41">
    <property type="entry name" value="MAJOR FACILITATOR SUPERFAMILY DOMAIN-CONTAINING PROTEIN 6-LIKE"/>
    <property type="match status" value="1"/>
</dbReference>
<dbReference type="Pfam" id="PF12832">
    <property type="entry name" value="MFS_1_like"/>
    <property type="match status" value="1"/>
</dbReference>
<evidence type="ECO:0000313" key="10">
    <source>
        <dbReference type="EMBL" id="CAL1150355.1"/>
    </source>
</evidence>
<comment type="subcellular location">
    <subcellularLocation>
        <location evidence="1">Membrane</location>
        <topology evidence="1">Multi-pass membrane protein</topology>
    </subcellularLocation>
</comment>
<dbReference type="InterPro" id="IPR036259">
    <property type="entry name" value="MFS_trans_sf"/>
</dbReference>
<dbReference type="PANTHER" id="PTHR16172">
    <property type="entry name" value="MAJOR FACILITATOR SUPERFAMILY DOMAIN-CONTAINING PROTEIN 6-LIKE"/>
    <property type="match status" value="1"/>
</dbReference>